<dbReference type="RefSeq" id="WP_049096803.1">
    <property type="nucleotide sequence ID" value="NZ_JWAD01000241.1"/>
</dbReference>
<protein>
    <submittedName>
        <fullName evidence="1">Sulfotransferase family protein</fullName>
    </submittedName>
</protein>
<dbReference type="Proteomes" id="UP000218103">
    <property type="component" value="Chromosome 1"/>
</dbReference>
<dbReference type="SUPFAM" id="SSF52540">
    <property type="entry name" value="P-loop containing nucleoside triphosphate hydrolases"/>
    <property type="match status" value="1"/>
</dbReference>
<dbReference type="InterPro" id="IPR014556">
    <property type="entry name" value="UCP029407"/>
</dbReference>
<reference evidence="2" key="1">
    <citation type="submission" date="2017-09" db="EMBL/GenBank/DDBJ databases">
        <title>FDA dAtabase for Regulatory Grade micrObial Sequences (FDA-ARGOS): Supporting development and validation of Infectious Disease Dx tests.</title>
        <authorList>
            <person name="Minogue T."/>
            <person name="Wolcott M."/>
            <person name="Wasieloski L."/>
            <person name="Aguilar W."/>
            <person name="Moore D."/>
            <person name="Tallon L.J."/>
            <person name="Sadzewicz L."/>
            <person name="Ott S."/>
            <person name="Zhao X."/>
            <person name="Nagaraj S."/>
            <person name="Vavikolanu K."/>
            <person name="Aluvathingal J."/>
            <person name="Nadendla S."/>
            <person name="Sichtig H."/>
        </authorList>
    </citation>
    <scope>NUCLEOTIDE SEQUENCE [LARGE SCALE GENOMIC DNA]</scope>
    <source>
        <strain evidence="2">FDAARGOS_388</strain>
    </source>
</reference>
<sequence length="273" mass="31300">MLGAEFGSNLMPALPGNNDKGFFEDLDVVALNVDLLNAAGGDWHSMAPIDLGVLQPEQLDQFRVRAIDLLRAKCRENRILSIKDPRLARLLPFWKPVFACIGVRVLYLIAVRNPISVVQSLARRDGFPVEKSYILWLAYVVSALNLTQDVRRVLIDYDRLMDMPRQELENISDFFDLPLIESRLEEFESAFLDDKLRHTRYTVDDLQLVNSAPRQVKALYWALSEAASGFPDSPDWQSAFLEAKTYLDDIAPLLRYEWRLEQEMNELRAAKAQ</sequence>
<dbReference type="Gene3D" id="3.40.50.300">
    <property type="entry name" value="P-loop containing nucleotide triphosphate hydrolases"/>
    <property type="match status" value="1"/>
</dbReference>
<dbReference type="PIRSF" id="PIRSF029407">
    <property type="entry name" value="UCP029407"/>
    <property type="match status" value="1"/>
</dbReference>
<name>A0ABN5CZV9_BURCE</name>
<gene>
    <name evidence="1" type="ORF">CO711_12225</name>
</gene>
<proteinExistence type="predicted"/>
<organism evidence="1 2">
    <name type="scientific">Burkholderia cepacia</name>
    <name type="common">Pseudomonas cepacia</name>
    <dbReference type="NCBI Taxonomy" id="292"/>
    <lineage>
        <taxon>Bacteria</taxon>
        <taxon>Pseudomonadati</taxon>
        <taxon>Pseudomonadota</taxon>
        <taxon>Betaproteobacteria</taxon>
        <taxon>Burkholderiales</taxon>
        <taxon>Burkholderiaceae</taxon>
        <taxon>Burkholderia</taxon>
        <taxon>Burkholderia cepacia complex</taxon>
    </lineage>
</organism>
<evidence type="ECO:0000313" key="1">
    <source>
        <dbReference type="EMBL" id="ATF78118.1"/>
    </source>
</evidence>
<dbReference type="InterPro" id="IPR027417">
    <property type="entry name" value="P-loop_NTPase"/>
</dbReference>
<dbReference type="EMBL" id="CP023518">
    <property type="protein sequence ID" value="ATF78118.1"/>
    <property type="molecule type" value="Genomic_DNA"/>
</dbReference>
<keyword evidence="2" id="KW-1185">Reference proteome</keyword>
<evidence type="ECO:0000313" key="2">
    <source>
        <dbReference type="Proteomes" id="UP000218103"/>
    </source>
</evidence>
<accession>A0ABN5CZV9</accession>